<sequence length="391" mass="42770">MAFSLHSTFLKSQIPIPIPISAAATVVVSLPVRCGPRDNRGPLVKGRTLSTEAIQAIQSLKRAEKSDPTKLEQVLSTTLSRLLKADLVATLKELLRQDRCALALEVFAVVRSEYGADLGMYAEVAAALSRNGAMEEIDRLVCDLEDEDRAIQCDDKGLIKLIKAVIGGDRRESTVRIYRMMKRSGWGSTIKADDYTVRVLSKGLRRLGEMEMADEIAILKFSSTSKKPHTAQTWSQFVMSNRVVSGSGGGGPNPDRSLESNRSAVVGGGACKKARVHPTSSTQPPLKVRKEKLVDRITALHQIVSPFGKTDTASVLSEAIGYIRFFQGQIEALSYPYLRSAPKELTNSQPLGDERKRQEKPLKELRSRGLCLVPLSCTHLLGADTTYGTGF</sequence>
<dbReference type="PROSITE" id="PS50888">
    <property type="entry name" value="BHLH"/>
    <property type="match status" value="1"/>
</dbReference>
<evidence type="ECO:0000259" key="6">
    <source>
        <dbReference type="PROSITE" id="PS50888"/>
    </source>
</evidence>
<dbReference type="GO" id="GO:0003677">
    <property type="term" value="F:DNA binding"/>
    <property type="evidence" value="ECO:0007669"/>
    <property type="project" value="UniProtKB-KW"/>
</dbReference>
<evidence type="ECO:0000256" key="4">
    <source>
        <dbReference type="ARBA" id="ARBA00023163"/>
    </source>
</evidence>
<dbReference type="EMBL" id="JAGKQH010000017">
    <property type="protein sequence ID" value="KAG6575527.1"/>
    <property type="molecule type" value="Genomic_DNA"/>
</dbReference>
<dbReference type="InterPro" id="IPR044190">
    <property type="entry name" value="THA8-like"/>
</dbReference>
<feature type="non-terminal residue" evidence="7">
    <location>
        <position position="1"/>
    </location>
</feature>
<dbReference type="GO" id="GO:0000373">
    <property type="term" value="P:Group II intron splicing"/>
    <property type="evidence" value="ECO:0007669"/>
    <property type="project" value="InterPro"/>
</dbReference>
<evidence type="ECO:0000256" key="5">
    <source>
        <dbReference type="ARBA" id="ARBA00023242"/>
    </source>
</evidence>
<proteinExistence type="predicted"/>
<dbReference type="GO" id="GO:0009658">
    <property type="term" value="P:chloroplast organization"/>
    <property type="evidence" value="ECO:0007669"/>
    <property type="project" value="InterPro"/>
</dbReference>
<comment type="subcellular location">
    <subcellularLocation>
        <location evidence="1">Nucleus</location>
    </subcellularLocation>
</comment>
<dbReference type="CDD" id="cd11393">
    <property type="entry name" value="bHLH_AtbHLH_like"/>
    <property type="match status" value="1"/>
</dbReference>
<dbReference type="PANTHER" id="PTHR47594:SF3">
    <property type="entry name" value="PROTEIN THYLAKOID ASSEMBLY 8, CHLOROPLASTIC"/>
    <property type="match status" value="1"/>
</dbReference>
<dbReference type="InterPro" id="IPR045239">
    <property type="entry name" value="bHLH95_bHLH"/>
</dbReference>
<dbReference type="GO" id="GO:0005634">
    <property type="term" value="C:nucleus"/>
    <property type="evidence" value="ECO:0007669"/>
    <property type="project" value="UniProtKB-SubCell"/>
</dbReference>
<dbReference type="PANTHER" id="PTHR47594">
    <property type="entry name" value="PPR CONTAINING PLANT-LIKE PROTEIN"/>
    <property type="match status" value="1"/>
</dbReference>
<evidence type="ECO:0000256" key="3">
    <source>
        <dbReference type="ARBA" id="ARBA00023125"/>
    </source>
</evidence>
<gene>
    <name evidence="7" type="primary">THA8</name>
    <name evidence="7" type="ORF">SDJN03_26166</name>
</gene>
<dbReference type="GO" id="GO:0003723">
    <property type="term" value="F:RNA binding"/>
    <property type="evidence" value="ECO:0007669"/>
    <property type="project" value="InterPro"/>
</dbReference>
<evidence type="ECO:0000256" key="2">
    <source>
        <dbReference type="ARBA" id="ARBA00023015"/>
    </source>
</evidence>
<protein>
    <submittedName>
        <fullName evidence="7">Protein THYLAKOID ASSEMBLY 8, chloroplastic</fullName>
    </submittedName>
</protein>
<dbReference type="Proteomes" id="UP000685013">
    <property type="component" value="Chromosome 17"/>
</dbReference>
<dbReference type="InterPro" id="IPR011598">
    <property type="entry name" value="bHLH_dom"/>
</dbReference>
<evidence type="ECO:0000256" key="1">
    <source>
        <dbReference type="ARBA" id="ARBA00004123"/>
    </source>
</evidence>
<feature type="domain" description="BHLH" evidence="6">
    <location>
        <begin position="277"/>
        <end position="326"/>
    </location>
</feature>
<organism evidence="7 8">
    <name type="scientific">Cucurbita argyrosperma subsp. sororia</name>
    <dbReference type="NCBI Taxonomy" id="37648"/>
    <lineage>
        <taxon>Eukaryota</taxon>
        <taxon>Viridiplantae</taxon>
        <taxon>Streptophyta</taxon>
        <taxon>Embryophyta</taxon>
        <taxon>Tracheophyta</taxon>
        <taxon>Spermatophyta</taxon>
        <taxon>Magnoliopsida</taxon>
        <taxon>eudicotyledons</taxon>
        <taxon>Gunneridae</taxon>
        <taxon>Pentapetalae</taxon>
        <taxon>rosids</taxon>
        <taxon>fabids</taxon>
        <taxon>Cucurbitales</taxon>
        <taxon>Cucurbitaceae</taxon>
        <taxon>Cucurbiteae</taxon>
        <taxon>Cucurbita</taxon>
    </lineage>
</organism>
<keyword evidence="8" id="KW-1185">Reference proteome</keyword>
<reference evidence="7 8" key="1">
    <citation type="journal article" date="2021" name="Hortic Res">
        <title>The domestication of Cucurbita argyrosperma as revealed by the genome of its wild relative.</title>
        <authorList>
            <person name="Barrera-Redondo J."/>
            <person name="Sanchez-de la Vega G."/>
            <person name="Aguirre-Liguori J.A."/>
            <person name="Castellanos-Morales G."/>
            <person name="Gutierrez-Guerrero Y.T."/>
            <person name="Aguirre-Dugua X."/>
            <person name="Aguirre-Planter E."/>
            <person name="Tenaillon M.I."/>
            <person name="Lira-Saade R."/>
            <person name="Eguiarte L.E."/>
        </authorList>
    </citation>
    <scope>NUCLEOTIDE SEQUENCE [LARGE SCALE GENOMIC DNA]</scope>
    <source>
        <strain evidence="7">JBR-2021</strain>
    </source>
</reference>
<keyword evidence="2" id="KW-0805">Transcription regulation</keyword>
<keyword evidence="4" id="KW-0804">Transcription</keyword>
<dbReference type="AlphaFoldDB" id="A0AAV6M666"/>
<evidence type="ECO:0000313" key="8">
    <source>
        <dbReference type="Proteomes" id="UP000685013"/>
    </source>
</evidence>
<accession>A0AAV6M666</accession>
<comment type="caution">
    <text evidence="7">The sequence shown here is derived from an EMBL/GenBank/DDBJ whole genome shotgun (WGS) entry which is preliminary data.</text>
</comment>
<name>A0AAV6M666_9ROSI</name>
<keyword evidence="3" id="KW-0238">DNA-binding</keyword>
<evidence type="ECO:0000313" key="7">
    <source>
        <dbReference type="EMBL" id="KAG6575527.1"/>
    </source>
</evidence>
<keyword evidence="5" id="KW-0539">Nucleus</keyword>
<dbReference type="GO" id="GO:0046983">
    <property type="term" value="F:protein dimerization activity"/>
    <property type="evidence" value="ECO:0007669"/>
    <property type="project" value="InterPro"/>
</dbReference>